<sequence>MKLNPEAVRRRGNDMPNCVEIPVRGEHETVSYFVNQEARVTIYCLTGTIAIGRIAPWESKPTIRHIFRRNVSQLDVVERFLRNPPQLTSIDSSLVIQSDGDQENENENIQRVKTLQSNLELMDVGIAILEGERDKLKDHVQHLQPIDPPKNNMNNGAEGMEFQFSLPAEPMKHVDQCLRDISAMGRLVKSVSTNGKGTVFLYGNGGVAYTPSIPRPLYHKLSQLRKTKSRESRPSYVALSTRDRFFVSFHDSTFAFKGPKGLEKELRKAKQPPASVAFGTTYDTFFIVFKDGSWKYEGRGIPEELQLKLEDRQEKADLKCVNLGPAGEWFLRTRNGRMWWGGISEEMDQSIQTLLDDGHCLSFLDFGETGSYFISYDCVF</sequence>
<evidence type="ECO:0000313" key="1">
    <source>
        <dbReference type="EMBL" id="GAX19951.1"/>
    </source>
</evidence>
<dbReference type="EMBL" id="BDSP01000141">
    <property type="protein sequence ID" value="GAX19951.1"/>
    <property type="molecule type" value="Genomic_DNA"/>
</dbReference>
<organism evidence="1 2">
    <name type="scientific">Fistulifera solaris</name>
    <name type="common">Oleaginous diatom</name>
    <dbReference type="NCBI Taxonomy" id="1519565"/>
    <lineage>
        <taxon>Eukaryota</taxon>
        <taxon>Sar</taxon>
        <taxon>Stramenopiles</taxon>
        <taxon>Ochrophyta</taxon>
        <taxon>Bacillariophyta</taxon>
        <taxon>Bacillariophyceae</taxon>
        <taxon>Bacillariophycidae</taxon>
        <taxon>Naviculales</taxon>
        <taxon>Naviculaceae</taxon>
        <taxon>Fistulifera</taxon>
    </lineage>
</organism>
<dbReference type="AlphaFoldDB" id="A0A1Z5K1Q6"/>
<comment type="caution">
    <text evidence="1">The sequence shown here is derived from an EMBL/GenBank/DDBJ whole genome shotgun (WGS) entry which is preliminary data.</text>
</comment>
<dbReference type="InParanoid" id="A0A1Z5K1Q6"/>
<reference evidence="1 2" key="1">
    <citation type="journal article" date="2015" name="Plant Cell">
        <title>Oil accumulation by the oleaginous diatom Fistulifera solaris as revealed by the genome and transcriptome.</title>
        <authorList>
            <person name="Tanaka T."/>
            <person name="Maeda Y."/>
            <person name="Veluchamy A."/>
            <person name="Tanaka M."/>
            <person name="Abida H."/>
            <person name="Marechal E."/>
            <person name="Bowler C."/>
            <person name="Muto M."/>
            <person name="Sunaga Y."/>
            <person name="Tanaka M."/>
            <person name="Yoshino T."/>
            <person name="Taniguchi T."/>
            <person name="Fukuda Y."/>
            <person name="Nemoto M."/>
            <person name="Matsumoto M."/>
            <person name="Wong P.S."/>
            <person name="Aburatani S."/>
            <person name="Fujibuchi W."/>
        </authorList>
    </citation>
    <scope>NUCLEOTIDE SEQUENCE [LARGE SCALE GENOMIC DNA]</scope>
    <source>
        <strain evidence="1 2">JPCC DA0580</strain>
    </source>
</reference>
<evidence type="ECO:0000313" key="2">
    <source>
        <dbReference type="Proteomes" id="UP000198406"/>
    </source>
</evidence>
<accession>A0A1Z5K1Q6</accession>
<keyword evidence="2" id="KW-1185">Reference proteome</keyword>
<dbReference type="OrthoDB" id="41098at2759"/>
<proteinExistence type="predicted"/>
<dbReference type="Proteomes" id="UP000198406">
    <property type="component" value="Unassembled WGS sequence"/>
</dbReference>
<name>A0A1Z5K1Q6_FISSO</name>
<gene>
    <name evidence="1" type="ORF">FisN_1Lh577</name>
</gene>
<protein>
    <submittedName>
        <fullName evidence="1">Uncharacterized protein</fullName>
    </submittedName>
</protein>